<dbReference type="HOGENOM" id="CLU_844239_0_0_10"/>
<evidence type="ECO:0000256" key="1">
    <source>
        <dbReference type="SAM" id="SignalP"/>
    </source>
</evidence>
<organism evidence="2 3">
    <name type="scientific">Ornithobacterium rhinotracheale (strain ATCC 51463 / DSM 15997 / CCUG 23171 / CIP 104009 / LMG 9086)</name>
    <dbReference type="NCBI Taxonomy" id="867902"/>
    <lineage>
        <taxon>Bacteria</taxon>
        <taxon>Pseudomonadati</taxon>
        <taxon>Bacteroidota</taxon>
        <taxon>Flavobacteriia</taxon>
        <taxon>Flavobacteriales</taxon>
        <taxon>Weeksellaceae</taxon>
        <taxon>Ornithobacterium</taxon>
    </lineage>
</organism>
<accession>I3ZYE0</accession>
<sequence>MKKIFIISSLFSTVVFSQVVTNQDITVNAESNAFLDSSSNTVNFEGEEDRNIGRGLVFPQTDLSTFQLNAEAADGLNFPTYYDGMIVYNTNEGGTTSDSSLTTQTENLTKGFYYFSNPDGKTNGSISGGKWVKILDGKELASGVTSGKFWSLNGNAGTTEVVVDKQSGKIKSGNFIGTTDEKSLTLATNNIPRLTIGKDGGLIKEDVGGTKFDFVLKVYGKAKFDKGIVTSASTYPDYVFDHYFTGKSAENPNYQFKSLSQVEKFIKENNHLPGVTSIKDLTKADGAYEVDNTQLSIQTLEKVEELYLHIIEQQKEIEALKAELQALKK</sequence>
<reference evidence="2 3" key="1">
    <citation type="submission" date="2012-06" db="EMBL/GenBank/DDBJ databases">
        <title>The complete genome of Ornithobacterium rhinotracheale DSM 15997.</title>
        <authorList>
            <consortium name="US DOE Joint Genome Institute (JGI-PGF)"/>
            <person name="Lucas S."/>
            <person name="Copeland A."/>
            <person name="Lapidus A."/>
            <person name="Goodwin L."/>
            <person name="Pitluck S."/>
            <person name="Peters L."/>
            <person name="Mikhailova N."/>
            <person name="Teshima H."/>
            <person name="Kyrpides N."/>
            <person name="Mavromatis K."/>
            <person name="Pagani I."/>
            <person name="Ivanova N."/>
            <person name="Ovchinnikova G."/>
            <person name="Zeytun A."/>
            <person name="Detter J.C."/>
            <person name="Han C."/>
            <person name="Land M."/>
            <person name="Hauser L."/>
            <person name="Markowitz V."/>
            <person name="Cheng J.-F."/>
            <person name="Hugenholtz P."/>
            <person name="Woyke T."/>
            <person name="Wu D."/>
            <person name="Lang E."/>
            <person name="Kopitz M."/>
            <person name="Brambilla E."/>
            <person name="Klenk H.-P."/>
            <person name="Eisen J.A."/>
        </authorList>
    </citation>
    <scope>NUCLEOTIDE SEQUENCE [LARGE SCALE GENOMIC DNA]</scope>
    <source>
        <strain evidence="3">ATCC 51463 / DSM 15997 / CCUG 23171 / LMG 9086</strain>
    </source>
</reference>
<protein>
    <recommendedName>
        <fullName evidence="4">Peptidase S74 domain-containing protein</fullName>
    </recommendedName>
</protein>
<dbReference type="eggNOG" id="COG5295">
    <property type="taxonomic scope" value="Bacteria"/>
</dbReference>
<dbReference type="KEGG" id="orh:Ornrh_0521"/>
<feature type="signal peptide" evidence="1">
    <location>
        <begin position="1"/>
        <end position="17"/>
    </location>
</feature>
<feature type="chain" id="PRO_5003685446" description="Peptidase S74 domain-containing protein" evidence="1">
    <location>
        <begin position="18"/>
        <end position="329"/>
    </location>
</feature>
<dbReference type="STRING" id="867902.Ornrh_0521"/>
<evidence type="ECO:0000313" key="3">
    <source>
        <dbReference type="Proteomes" id="UP000006051"/>
    </source>
</evidence>
<keyword evidence="1" id="KW-0732">Signal</keyword>
<dbReference type="PATRIC" id="fig|867902.3.peg.506"/>
<evidence type="ECO:0000313" key="2">
    <source>
        <dbReference type="EMBL" id="AFL96724.1"/>
    </source>
</evidence>
<dbReference type="EMBL" id="CP003283">
    <property type="protein sequence ID" value="AFL96724.1"/>
    <property type="molecule type" value="Genomic_DNA"/>
</dbReference>
<keyword evidence="3" id="KW-1185">Reference proteome</keyword>
<evidence type="ECO:0008006" key="4">
    <source>
        <dbReference type="Google" id="ProtNLM"/>
    </source>
</evidence>
<proteinExistence type="predicted"/>
<dbReference type="AlphaFoldDB" id="I3ZYE0"/>
<name>I3ZYE0_ORNRL</name>
<dbReference type="Proteomes" id="UP000006051">
    <property type="component" value="Chromosome"/>
</dbReference>
<gene>
    <name evidence="2" type="ordered locus">Ornrh_0521</name>
</gene>